<comment type="caution">
    <text evidence="3">The sequence shown here is derived from an EMBL/GenBank/DDBJ whole genome shotgun (WGS) entry which is preliminary data.</text>
</comment>
<accession>A0ABV9YF40</accession>
<evidence type="ECO:0000256" key="2">
    <source>
        <dbReference type="SAM" id="Phobius"/>
    </source>
</evidence>
<dbReference type="Proteomes" id="UP001595947">
    <property type="component" value="Unassembled WGS sequence"/>
</dbReference>
<keyword evidence="2" id="KW-1133">Transmembrane helix</keyword>
<protein>
    <submittedName>
        <fullName evidence="3">Uncharacterized protein</fullName>
    </submittedName>
</protein>
<keyword evidence="2" id="KW-0812">Transmembrane</keyword>
<feature type="transmembrane region" description="Helical" evidence="2">
    <location>
        <begin position="67"/>
        <end position="85"/>
    </location>
</feature>
<gene>
    <name evidence="3" type="ORF">ACFPBZ_00265</name>
</gene>
<proteinExistence type="predicted"/>
<dbReference type="RefSeq" id="WP_378033986.1">
    <property type="nucleotide sequence ID" value="NZ_JBHSIV010000001.1"/>
</dbReference>
<reference evidence="4" key="1">
    <citation type="journal article" date="2019" name="Int. J. Syst. Evol. Microbiol.">
        <title>The Global Catalogue of Microorganisms (GCM) 10K type strain sequencing project: providing services to taxonomists for standard genome sequencing and annotation.</title>
        <authorList>
            <consortium name="The Broad Institute Genomics Platform"/>
            <consortium name="The Broad Institute Genome Sequencing Center for Infectious Disease"/>
            <person name="Wu L."/>
            <person name="Ma J."/>
        </authorList>
    </citation>
    <scope>NUCLEOTIDE SEQUENCE [LARGE SCALE GENOMIC DNA]</scope>
    <source>
        <strain evidence="4">CGMCC 4.7093</strain>
    </source>
</reference>
<feature type="transmembrane region" description="Helical" evidence="2">
    <location>
        <begin position="39"/>
        <end position="61"/>
    </location>
</feature>
<dbReference type="EMBL" id="JBHSIV010000001">
    <property type="protein sequence ID" value="MFC5060628.1"/>
    <property type="molecule type" value="Genomic_DNA"/>
</dbReference>
<keyword evidence="4" id="KW-1185">Reference proteome</keyword>
<feature type="region of interest" description="Disordered" evidence="1">
    <location>
        <begin position="277"/>
        <end position="319"/>
    </location>
</feature>
<organism evidence="3 4">
    <name type="scientific">Actinomycetospora atypica</name>
    <dbReference type="NCBI Taxonomy" id="1290095"/>
    <lineage>
        <taxon>Bacteria</taxon>
        <taxon>Bacillati</taxon>
        <taxon>Actinomycetota</taxon>
        <taxon>Actinomycetes</taxon>
        <taxon>Pseudonocardiales</taxon>
        <taxon>Pseudonocardiaceae</taxon>
        <taxon>Actinomycetospora</taxon>
    </lineage>
</organism>
<keyword evidence="2" id="KW-0472">Membrane</keyword>
<evidence type="ECO:0000313" key="4">
    <source>
        <dbReference type="Proteomes" id="UP001595947"/>
    </source>
</evidence>
<evidence type="ECO:0000256" key="1">
    <source>
        <dbReference type="SAM" id="MobiDB-lite"/>
    </source>
</evidence>
<name>A0ABV9YF40_9PSEU</name>
<evidence type="ECO:0000313" key="3">
    <source>
        <dbReference type="EMBL" id="MFC5060628.1"/>
    </source>
</evidence>
<sequence>MTLPTTLPPTDAPLVPGDGPLHVGARAAARARERGWLRWWWTSAALGVLGTLALVAAFVVADQTTAFLVWFACWIGAILAMVPAHRLGWTQRYDRHDDEMCRYAAGIRAEGSLLAEPGAVRLAGRTVGTFDWERRSRRRVLHVAGRTLALQERVTRRDGEGAISVVELRLVDVGRAAGDGDVLATARGDRRGDATDWTLGLGVGELRLRQRLRAVPGRRTLLDVWGRAWRVYADADARHWTAELPADAGPVDAAFVAWFLCHLDAVGLDRCYRPGSGTGPAATAADGMARRGGDSSWQSVGTPGTRPDVPKADGGGIDL</sequence>